<evidence type="ECO:0000313" key="7">
    <source>
        <dbReference type="EMBL" id="QEG15342.1"/>
    </source>
</evidence>
<evidence type="ECO:0000256" key="1">
    <source>
        <dbReference type="ARBA" id="ARBA00008760"/>
    </source>
</evidence>
<sequence>MGQKCDACGKTPVVGNRVRQRGKYKYLGGNGRQTTGVSKRVFRPNLQKIRVQDGGSVVTQRVCTQCIRSGKITKAVAKKPFTLPAS</sequence>
<dbReference type="Proteomes" id="UP000322887">
    <property type="component" value="Chromosome"/>
</dbReference>
<dbReference type="Proteomes" id="UP000263642">
    <property type="component" value="Unassembled WGS sequence"/>
</dbReference>
<dbReference type="InterPro" id="IPR034704">
    <property type="entry name" value="Ribosomal_bL28/bL31-like_sf"/>
</dbReference>
<dbReference type="InterPro" id="IPR001383">
    <property type="entry name" value="Ribosomal_bL28_bact-type"/>
</dbReference>
<dbReference type="NCBIfam" id="TIGR00009">
    <property type="entry name" value="L28"/>
    <property type="match status" value="1"/>
</dbReference>
<dbReference type="HAMAP" id="MF_00373">
    <property type="entry name" value="Ribosomal_bL28"/>
    <property type="match status" value="1"/>
</dbReference>
<keyword evidence="3 5" id="KW-0687">Ribonucleoprotein</keyword>
<evidence type="ECO:0000313" key="9">
    <source>
        <dbReference type="Proteomes" id="UP000322887"/>
    </source>
</evidence>
<gene>
    <name evidence="5 6" type="primary">rpmB</name>
    <name evidence="6" type="ORF">DIT97_22215</name>
    <name evidence="7" type="ORF">GmarT_11820</name>
</gene>
<accession>A0A3D3R9T7</accession>
<dbReference type="Gene3D" id="2.20.150.30">
    <property type="match status" value="1"/>
</dbReference>
<dbReference type="AlphaFoldDB" id="A0A3D3R9T7"/>
<dbReference type="GO" id="GO:0005840">
    <property type="term" value="C:ribosome"/>
    <property type="evidence" value="ECO:0007669"/>
    <property type="project" value="UniProtKB-KW"/>
</dbReference>
<evidence type="ECO:0000256" key="2">
    <source>
        <dbReference type="ARBA" id="ARBA00022980"/>
    </source>
</evidence>
<dbReference type="InterPro" id="IPR026569">
    <property type="entry name" value="Ribosomal_bL28"/>
</dbReference>
<dbReference type="GeneID" id="98645827"/>
<protein>
    <recommendedName>
        <fullName evidence="4 5">Large ribosomal subunit protein bL28</fullName>
    </recommendedName>
</protein>
<keyword evidence="9" id="KW-1185">Reference proteome</keyword>
<dbReference type="PANTHER" id="PTHR39080:SF1">
    <property type="entry name" value="LARGE RIBOSOMAL SUBUNIT PROTEIN BL28A"/>
    <property type="match status" value="1"/>
</dbReference>
<accession>A0A517X7D6</accession>
<evidence type="ECO:0000313" key="6">
    <source>
        <dbReference type="EMBL" id="HCO25603.1"/>
    </source>
</evidence>
<dbReference type="SUPFAM" id="SSF143800">
    <property type="entry name" value="L28p-like"/>
    <property type="match status" value="1"/>
</dbReference>
<proteinExistence type="inferred from homology"/>
<dbReference type="InterPro" id="IPR050096">
    <property type="entry name" value="Bacterial_rp_bL28"/>
</dbReference>
<dbReference type="Pfam" id="PF00830">
    <property type="entry name" value="Ribosomal_L28"/>
    <property type="match status" value="1"/>
</dbReference>
<evidence type="ECO:0000256" key="4">
    <source>
        <dbReference type="ARBA" id="ARBA00035174"/>
    </source>
</evidence>
<name>A0A3D3R9T7_9PLAN</name>
<reference evidence="6 8" key="1">
    <citation type="journal article" date="2018" name="Nat. Biotechnol.">
        <title>A standardized bacterial taxonomy based on genome phylogeny substantially revises the tree of life.</title>
        <authorList>
            <person name="Parks D.H."/>
            <person name="Chuvochina M."/>
            <person name="Waite D.W."/>
            <person name="Rinke C."/>
            <person name="Skarshewski A."/>
            <person name="Chaumeil P.A."/>
            <person name="Hugenholtz P."/>
        </authorList>
    </citation>
    <scope>NUCLEOTIDE SEQUENCE [LARGE SCALE GENOMIC DNA]</scope>
    <source>
        <strain evidence="6">UBA9375</strain>
    </source>
</reference>
<dbReference type="Gene3D" id="2.30.170.40">
    <property type="entry name" value="Ribosomal protein L28/L24"/>
    <property type="match status" value="1"/>
</dbReference>
<evidence type="ECO:0000313" key="8">
    <source>
        <dbReference type="Proteomes" id="UP000263642"/>
    </source>
</evidence>
<dbReference type="GO" id="GO:0003735">
    <property type="term" value="F:structural constituent of ribosome"/>
    <property type="evidence" value="ECO:0007669"/>
    <property type="project" value="InterPro"/>
</dbReference>
<keyword evidence="2 5" id="KW-0689">Ribosomal protein</keyword>
<reference evidence="7 9" key="2">
    <citation type="submission" date="2019-08" db="EMBL/GenBank/DDBJ databases">
        <title>Deep-cultivation of Planctomycetes and their phenomic and genomic characterization uncovers novel biology.</title>
        <authorList>
            <person name="Wiegand S."/>
            <person name="Jogler M."/>
            <person name="Boedeker C."/>
            <person name="Pinto D."/>
            <person name="Vollmers J."/>
            <person name="Rivas-Marin E."/>
            <person name="Kohn T."/>
            <person name="Peeters S.H."/>
            <person name="Heuer A."/>
            <person name="Rast P."/>
            <person name="Oberbeckmann S."/>
            <person name="Bunk B."/>
            <person name="Jeske O."/>
            <person name="Meyerdierks A."/>
            <person name="Storesund J.E."/>
            <person name="Kallscheuer N."/>
            <person name="Luecker S."/>
            <person name="Lage O.M."/>
            <person name="Pohl T."/>
            <person name="Merkel B.J."/>
            <person name="Hornburger P."/>
            <person name="Mueller R.-W."/>
            <person name="Bruemmer F."/>
            <person name="Labrenz M."/>
            <person name="Spormann A.M."/>
            <person name="Op den Camp H."/>
            <person name="Overmann J."/>
            <person name="Amann R."/>
            <person name="Jetten M.S.M."/>
            <person name="Mascher T."/>
            <person name="Medema M.H."/>
            <person name="Devos D.P."/>
            <person name="Kaster A.-K."/>
            <person name="Ovreas L."/>
            <person name="Rohde M."/>
            <person name="Galperin M.Y."/>
            <person name="Jogler C."/>
        </authorList>
    </citation>
    <scope>NUCLEOTIDE SEQUENCE [LARGE SCALE GENOMIC DNA]</scope>
    <source>
        <strain evidence="7 9">DSM 8797</strain>
    </source>
</reference>
<evidence type="ECO:0000256" key="5">
    <source>
        <dbReference type="HAMAP-Rule" id="MF_00373"/>
    </source>
</evidence>
<dbReference type="EMBL" id="DQAY01000133">
    <property type="protein sequence ID" value="HCO25603.1"/>
    <property type="molecule type" value="Genomic_DNA"/>
</dbReference>
<evidence type="ECO:0000256" key="3">
    <source>
        <dbReference type="ARBA" id="ARBA00023274"/>
    </source>
</evidence>
<dbReference type="GO" id="GO:1990904">
    <property type="term" value="C:ribonucleoprotein complex"/>
    <property type="evidence" value="ECO:0007669"/>
    <property type="project" value="UniProtKB-KW"/>
</dbReference>
<dbReference type="EMBL" id="CP042910">
    <property type="protein sequence ID" value="QEG15342.1"/>
    <property type="molecule type" value="Genomic_DNA"/>
</dbReference>
<organism evidence="6 8">
    <name type="scientific">Gimesia maris</name>
    <dbReference type="NCBI Taxonomy" id="122"/>
    <lineage>
        <taxon>Bacteria</taxon>
        <taxon>Pseudomonadati</taxon>
        <taxon>Planctomycetota</taxon>
        <taxon>Planctomycetia</taxon>
        <taxon>Planctomycetales</taxon>
        <taxon>Planctomycetaceae</taxon>
        <taxon>Gimesia</taxon>
    </lineage>
</organism>
<dbReference type="InterPro" id="IPR037147">
    <property type="entry name" value="Ribosomal_bL28_sf"/>
</dbReference>
<dbReference type="GO" id="GO:0006412">
    <property type="term" value="P:translation"/>
    <property type="evidence" value="ECO:0007669"/>
    <property type="project" value="UniProtKB-UniRule"/>
</dbReference>
<dbReference type="PANTHER" id="PTHR39080">
    <property type="entry name" value="50S RIBOSOMAL PROTEIN L28"/>
    <property type="match status" value="1"/>
</dbReference>
<dbReference type="RefSeq" id="WP_002645854.1">
    <property type="nucleotide sequence ID" value="NZ_CAXAST010000003.1"/>
</dbReference>
<comment type="similarity">
    <text evidence="1 5">Belongs to the bacterial ribosomal protein bL28 family.</text>
</comment>